<reference evidence="3" key="1">
    <citation type="submission" date="2019-08" db="EMBL/GenBank/DDBJ databases">
        <title>Limnoglobus roseus gen. nov., sp. nov., a novel freshwater planctomycete with a giant genome from the family Gemmataceae.</title>
        <authorList>
            <person name="Kulichevskaya I.S."/>
            <person name="Naumoff D.G."/>
            <person name="Miroshnikov K."/>
            <person name="Ivanova A."/>
            <person name="Philippov D.A."/>
            <person name="Hakobyan A."/>
            <person name="Rijpstra I.C."/>
            <person name="Sinninghe Damste J.S."/>
            <person name="Liesack W."/>
            <person name="Dedysh S.N."/>
        </authorList>
    </citation>
    <scope>NUCLEOTIDE SEQUENCE [LARGE SCALE GENOMIC DNA]</scope>
    <source>
        <strain evidence="3">PX52</strain>
    </source>
</reference>
<dbReference type="InterPro" id="IPR041854">
    <property type="entry name" value="BFD-like_2Fe2S-bd_dom_sf"/>
</dbReference>
<dbReference type="KEGG" id="lrs:PX52LOC_03129"/>
<dbReference type="CDD" id="cd19942">
    <property type="entry name" value="Fer2_BFD-like"/>
    <property type="match status" value="1"/>
</dbReference>
<dbReference type="Proteomes" id="UP000324974">
    <property type="component" value="Chromosome"/>
</dbReference>
<accession>A0A5C1A9Y4</accession>
<dbReference type="RefSeq" id="WP_149110947.1">
    <property type="nucleotide sequence ID" value="NZ_CP042425.1"/>
</dbReference>
<evidence type="ECO:0000313" key="3">
    <source>
        <dbReference type="Proteomes" id="UP000324974"/>
    </source>
</evidence>
<dbReference type="AlphaFoldDB" id="A0A5C1A9Y4"/>
<evidence type="ECO:0000313" key="2">
    <source>
        <dbReference type="EMBL" id="QEL16189.1"/>
    </source>
</evidence>
<keyword evidence="3" id="KW-1185">Reference proteome</keyword>
<feature type="domain" description="BFD-like [2Fe-2S]-binding" evidence="1">
    <location>
        <begin position="35"/>
        <end position="81"/>
    </location>
</feature>
<dbReference type="Gene3D" id="1.10.10.1100">
    <property type="entry name" value="BFD-like [2Fe-2S]-binding domain"/>
    <property type="match status" value="1"/>
</dbReference>
<evidence type="ECO:0000259" key="1">
    <source>
        <dbReference type="Pfam" id="PF04324"/>
    </source>
</evidence>
<dbReference type="Pfam" id="PF04324">
    <property type="entry name" value="Fer2_BFD"/>
    <property type="match status" value="1"/>
</dbReference>
<protein>
    <submittedName>
        <fullName evidence="2">(2Fe-2S)-binding protein</fullName>
    </submittedName>
</protein>
<gene>
    <name evidence="2" type="ORF">PX52LOC_03129</name>
</gene>
<dbReference type="OrthoDB" id="291899at2"/>
<proteinExistence type="predicted"/>
<sequence length="97" mass="10147">MTSLEAVVAVESEAACAGECQSCPSVGSCGDRLACRCLRVTEHEVVTAIRTIGLTTICELKAATGAGDGCTCCHKQLQQYLTVYSPSSSPSNKCWAK</sequence>
<name>A0A5C1A9Y4_9BACT</name>
<organism evidence="2 3">
    <name type="scientific">Limnoglobus roseus</name>
    <dbReference type="NCBI Taxonomy" id="2598579"/>
    <lineage>
        <taxon>Bacteria</taxon>
        <taxon>Pseudomonadati</taxon>
        <taxon>Planctomycetota</taxon>
        <taxon>Planctomycetia</taxon>
        <taxon>Gemmatales</taxon>
        <taxon>Gemmataceae</taxon>
        <taxon>Limnoglobus</taxon>
    </lineage>
</organism>
<dbReference type="InterPro" id="IPR007419">
    <property type="entry name" value="BFD-like_2Fe2S-bd_dom"/>
</dbReference>
<dbReference type="EMBL" id="CP042425">
    <property type="protein sequence ID" value="QEL16189.1"/>
    <property type="molecule type" value="Genomic_DNA"/>
</dbReference>